<dbReference type="Proteomes" id="UP001602245">
    <property type="component" value="Unassembled WGS sequence"/>
</dbReference>
<dbReference type="EMBL" id="JBIAZU010000007">
    <property type="protein sequence ID" value="MFF5295570.1"/>
    <property type="molecule type" value="Genomic_DNA"/>
</dbReference>
<reference evidence="3 4" key="1">
    <citation type="submission" date="2024-10" db="EMBL/GenBank/DDBJ databases">
        <title>The Natural Products Discovery Center: Release of the First 8490 Sequenced Strains for Exploring Actinobacteria Biosynthetic Diversity.</title>
        <authorList>
            <person name="Kalkreuter E."/>
            <person name="Kautsar S.A."/>
            <person name="Yang D."/>
            <person name="Bader C.D."/>
            <person name="Teijaro C.N."/>
            <person name="Fluegel L."/>
            <person name="Davis C.M."/>
            <person name="Simpson J.R."/>
            <person name="Lauterbach L."/>
            <person name="Steele A.D."/>
            <person name="Gui C."/>
            <person name="Meng S."/>
            <person name="Li G."/>
            <person name="Viehrig K."/>
            <person name="Ye F."/>
            <person name="Su P."/>
            <person name="Kiefer A.F."/>
            <person name="Nichols A."/>
            <person name="Cepeda A.J."/>
            <person name="Yan W."/>
            <person name="Fan B."/>
            <person name="Jiang Y."/>
            <person name="Adhikari A."/>
            <person name="Zheng C.-J."/>
            <person name="Schuster L."/>
            <person name="Cowan T.M."/>
            <person name="Smanski M.J."/>
            <person name="Chevrette M.G."/>
            <person name="De Carvalho L.P.S."/>
            <person name="Shen B."/>
        </authorList>
    </citation>
    <scope>NUCLEOTIDE SEQUENCE [LARGE SCALE GENOMIC DNA]</scope>
    <source>
        <strain evidence="3 4">NPDC000087</strain>
    </source>
</reference>
<name>A0ABW6WSR2_9ACTN</name>
<accession>A0ABW6WSR2</accession>
<keyword evidence="4" id="KW-1185">Reference proteome</keyword>
<evidence type="ECO:0000313" key="3">
    <source>
        <dbReference type="EMBL" id="MFF5295570.1"/>
    </source>
</evidence>
<dbReference type="Pfam" id="PF02661">
    <property type="entry name" value="Fic"/>
    <property type="match status" value="1"/>
</dbReference>
<dbReference type="InterPro" id="IPR040198">
    <property type="entry name" value="Fido_containing"/>
</dbReference>
<feature type="domain" description="Fido" evidence="2">
    <location>
        <begin position="139"/>
        <end position="290"/>
    </location>
</feature>
<organism evidence="3 4">
    <name type="scientific">Paractinoplanes globisporus</name>
    <dbReference type="NCBI Taxonomy" id="113565"/>
    <lineage>
        <taxon>Bacteria</taxon>
        <taxon>Bacillati</taxon>
        <taxon>Actinomycetota</taxon>
        <taxon>Actinomycetes</taxon>
        <taxon>Micromonosporales</taxon>
        <taxon>Micromonosporaceae</taxon>
        <taxon>Paractinoplanes</taxon>
    </lineage>
</organism>
<dbReference type="InterPro" id="IPR036597">
    <property type="entry name" value="Fido-like_dom_sf"/>
</dbReference>
<sequence length="432" mass="47327">MAELREAHWDISWHAPARRDQRGGHFKTYVPDDLLTRPIVLSPTLARTAAQVENAVRGLTDAPASMGLESLARFLLRSEAIASSRIEGLQVSAQQVALAELATMEQTPIAGFTENARLVANNIVTLRQAAGDLAKCDAIKPRSFCDLHQALLPEHPQQGLRDRQNWIGGSDWHPLTADFVPPPPEEVPRLIEDLADYLSGAVHAPLLQAALVHAQFETIHPFADGNGRVGRALIHTVLTRRGLTRTAVLPVSLVLLTRSQEYIQGLTAYRYLGAAGSPEAAGGVAQWFETFLQAVSVAVEQARQFVTQLAELQRLWAERHSAHRLRAGARPQPRADSAVMRLLPLLPEAPVLTTQSAQRLLGLSFPAARAALEDLAEAGILGRKQVDRGTTAYLARDVFDLLTSTERQLASTRWDTRESAPRRPAPARPQSR</sequence>
<dbReference type="InterPro" id="IPR003812">
    <property type="entry name" value="Fido"/>
</dbReference>
<dbReference type="PROSITE" id="PS51459">
    <property type="entry name" value="FIDO"/>
    <property type="match status" value="1"/>
</dbReference>
<gene>
    <name evidence="3" type="ORF">ACFY35_39585</name>
</gene>
<comment type="caution">
    <text evidence="3">The sequence shown here is derived from an EMBL/GenBank/DDBJ whole genome shotgun (WGS) entry which is preliminary data.</text>
</comment>
<feature type="compositionally biased region" description="Pro residues" evidence="1">
    <location>
        <begin position="423"/>
        <end position="432"/>
    </location>
</feature>
<dbReference type="RefSeq" id="WP_020513080.1">
    <property type="nucleotide sequence ID" value="NZ_JBIAZU010000007.1"/>
</dbReference>
<dbReference type="Gene3D" id="1.10.3290.10">
    <property type="entry name" value="Fido-like domain"/>
    <property type="match status" value="1"/>
</dbReference>
<evidence type="ECO:0000256" key="1">
    <source>
        <dbReference type="SAM" id="MobiDB-lite"/>
    </source>
</evidence>
<dbReference type="PANTHER" id="PTHR13504">
    <property type="entry name" value="FIDO DOMAIN-CONTAINING PROTEIN DDB_G0283145"/>
    <property type="match status" value="1"/>
</dbReference>
<dbReference type="PANTHER" id="PTHR13504:SF38">
    <property type="entry name" value="FIDO DOMAIN-CONTAINING PROTEIN"/>
    <property type="match status" value="1"/>
</dbReference>
<proteinExistence type="predicted"/>
<protein>
    <submittedName>
        <fullName evidence="3">Fic family protein</fullName>
    </submittedName>
</protein>
<feature type="region of interest" description="Disordered" evidence="1">
    <location>
        <begin position="410"/>
        <end position="432"/>
    </location>
</feature>
<evidence type="ECO:0000313" key="4">
    <source>
        <dbReference type="Proteomes" id="UP001602245"/>
    </source>
</evidence>
<dbReference type="SUPFAM" id="SSF140931">
    <property type="entry name" value="Fic-like"/>
    <property type="match status" value="1"/>
</dbReference>
<evidence type="ECO:0000259" key="2">
    <source>
        <dbReference type="PROSITE" id="PS51459"/>
    </source>
</evidence>